<reference evidence="3 4" key="1">
    <citation type="submission" date="2022-04" db="EMBL/GenBank/DDBJ databases">
        <title>Halobacillus sp. isolated from saltern.</title>
        <authorList>
            <person name="Won M."/>
            <person name="Lee C.-M."/>
            <person name="Woen H.-Y."/>
            <person name="Kwon S.-W."/>
        </authorList>
    </citation>
    <scope>NUCLEOTIDE SEQUENCE [LARGE SCALE GENOMIC DNA]</scope>
    <source>
        <strain evidence="3 4">SSBR10-3</strain>
    </source>
</reference>
<keyword evidence="1" id="KW-1133">Transmembrane helix</keyword>
<dbReference type="EMBL" id="CP095073">
    <property type="protein sequence ID" value="UOQ42676.1"/>
    <property type="molecule type" value="Genomic_DNA"/>
</dbReference>
<organism evidence="3 4">
    <name type="scientific">Halobacillus salinarum</name>
    <dbReference type="NCBI Taxonomy" id="2932257"/>
    <lineage>
        <taxon>Bacteria</taxon>
        <taxon>Bacillati</taxon>
        <taxon>Bacillota</taxon>
        <taxon>Bacilli</taxon>
        <taxon>Bacillales</taxon>
        <taxon>Bacillaceae</taxon>
        <taxon>Halobacillus</taxon>
    </lineage>
</organism>
<evidence type="ECO:0000313" key="4">
    <source>
        <dbReference type="Proteomes" id="UP000831787"/>
    </source>
</evidence>
<name>A0ABY4EEU3_9BACI</name>
<keyword evidence="3" id="KW-0378">Hydrolase</keyword>
<evidence type="ECO:0000256" key="1">
    <source>
        <dbReference type="SAM" id="Phobius"/>
    </source>
</evidence>
<feature type="transmembrane region" description="Helical" evidence="1">
    <location>
        <begin position="20"/>
        <end position="41"/>
    </location>
</feature>
<sequence>MKFSEQAEFIKQLSDRQVTVQLVLTQFVILFAAILVSLFLFDSFLLDWRNLFRFHSGEWLKYGVGSAVLVLIIDLLMLRLIPKRYYDDGGINEKVFQNRSLGSIIAVTLLVAVCEEMLFRGVIQKEFGYFVASLLFALMHFRYLAKLLLLGSVVFVSFFLGWLFEITDSITVTITTHFIVDVILALWIRYRQRGDLVGAANESR</sequence>
<protein>
    <submittedName>
        <fullName evidence="3">CPBP family intramembrane metalloprotease</fullName>
    </submittedName>
</protein>
<keyword evidence="3" id="KW-0482">Metalloprotease</keyword>
<feature type="transmembrane region" description="Helical" evidence="1">
    <location>
        <begin position="101"/>
        <end position="123"/>
    </location>
</feature>
<feature type="transmembrane region" description="Helical" evidence="1">
    <location>
        <begin position="170"/>
        <end position="188"/>
    </location>
</feature>
<feature type="transmembrane region" description="Helical" evidence="1">
    <location>
        <begin position="143"/>
        <end position="164"/>
    </location>
</feature>
<dbReference type="InterPro" id="IPR003675">
    <property type="entry name" value="Rce1/LyrA-like_dom"/>
</dbReference>
<gene>
    <name evidence="3" type="ORF">MUN89_11905</name>
</gene>
<dbReference type="Proteomes" id="UP000831787">
    <property type="component" value="Chromosome"/>
</dbReference>
<keyword evidence="1" id="KW-0472">Membrane</keyword>
<keyword evidence="4" id="KW-1185">Reference proteome</keyword>
<feature type="domain" description="CAAX prenyl protease 2/Lysostaphin resistance protein A-like" evidence="2">
    <location>
        <begin position="101"/>
        <end position="183"/>
    </location>
</feature>
<evidence type="ECO:0000259" key="2">
    <source>
        <dbReference type="Pfam" id="PF02517"/>
    </source>
</evidence>
<keyword evidence="3" id="KW-0645">Protease</keyword>
<dbReference type="RefSeq" id="WP_244707980.1">
    <property type="nucleotide sequence ID" value="NZ_CP095073.1"/>
</dbReference>
<dbReference type="GO" id="GO:0008237">
    <property type="term" value="F:metallopeptidase activity"/>
    <property type="evidence" value="ECO:0007669"/>
    <property type="project" value="UniProtKB-KW"/>
</dbReference>
<keyword evidence="1" id="KW-0812">Transmembrane</keyword>
<accession>A0ABY4EEU3</accession>
<feature type="transmembrane region" description="Helical" evidence="1">
    <location>
        <begin position="62"/>
        <end position="81"/>
    </location>
</feature>
<proteinExistence type="predicted"/>
<evidence type="ECO:0000313" key="3">
    <source>
        <dbReference type="EMBL" id="UOQ42676.1"/>
    </source>
</evidence>
<dbReference type="Pfam" id="PF02517">
    <property type="entry name" value="Rce1-like"/>
    <property type="match status" value="1"/>
</dbReference>